<keyword evidence="15" id="KW-1185">Reference proteome</keyword>
<comment type="caution">
    <text evidence="14">The sequence shown here is derived from an EMBL/GenBank/DDBJ whole genome shotgun (WGS) entry which is preliminary data.</text>
</comment>
<protein>
    <recommendedName>
        <fullName evidence="4 11">Translocon-associated protein subunit beta</fullName>
        <shortName evidence="11">TRAP-beta</shortName>
    </recommendedName>
</protein>
<feature type="transmembrane region" description="Helical" evidence="12">
    <location>
        <begin position="152"/>
        <end position="173"/>
    </location>
</feature>
<sequence>MNAVLVAIFLIVGIYAADVGTQTRDAFILAHKSPLSLYAVENMDLVIEYGLYNVGDKPATKVTIDDRHSFPTQSFDIIKGLLHVNFEKIAPGTNVTHSVVLRPRAYGMFNYTSAQVTYYTGNDNLHVSYSSAPGEGYIYRQREYDRKFAPKYTFFLTFLALVAPTTIGSYLLFQKSKSRFDAYAKKKN</sequence>
<evidence type="ECO:0000256" key="7">
    <source>
        <dbReference type="ARBA" id="ARBA00022824"/>
    </source>
</evidence>
<evidence type="ECO:0000256" key="9">
    <source>
        <dbReference type="ARBA" id="ARBA00023136"/>
    </source>
</evidence>
<keyword evidence="10" id="KW-0325">Glycoprotein</keyword>
<comment type="function">
    <text evidence="1 11">TRAP proteins are part of a complex whose function is to bind calcium to the ER membrane and thereby regulate the retention of ER resident proteins.</text>
</comment>
<dbReference type="EMBL" id="CANHGI010000006">
    <property type="protein sequence ID" value="CAI5455033.1"/>
    <property type="molecule type" value="Genomic_DNA"/>
</dbReference>
<name>A0A9P1J3D9_9PELO</name>
<evidence type="ECO:0000256" key="5">
    <source>
        <dbReference type="ARBA" id="ARBA00022692"/>
    </source>
</evidence>
<keyword evidence="9 11" id="KW-0472">Membrane</keyword>
<comment type="subunit">
    <text evidence="11">Heterotetramer of TRAP-alpha, TRAP-beta, TRAP-delta and TRAP-gamma.</text>
</comment>
<evidence type="ECO:0000313" key="14">
    <source>
        <dbReference type="EMBL" id="CAI5455033.1"/>
    </source>
</evidence>
<dbReference type="PANTHER" id="PTHR12861">
    <property type="entry name" value="TRANSLOCON-ASSOCIATED PROTEIN, BETA SUBUNIT PRECURSOR TRAP-BETA SIGNAL SEQUENCE RECEPTOR BETA SUBUNIT"/>
    <property type="match status" value="1"/>
</dbReference>
<evidence type="ECO:0000313" key="15">
    <source>
        <dbReference type="Proteomes" id="UP001152747"/>
    </source>
</evidence>
<evidence type="ECO:0000256" key="8">
    <source>
        <dbReference type="ARBA" id="ARBA00022989"/>
    </source>
</evidence>
<feature type="chain" id="PRO_5040113574" description="Translocon-associated protein subunit beta" evidence="13">
    <location>
        <begin position="17"/>
        <end position="188"/>
    </location>
</feature>
<proteinExistence type="inferred from homology"/>
<evidence type="ECO:0000256" key="4">
    <source>
        <dbReference type="ARBA" id="ARBA00021110"/>
    </source>
</evidence>
<accession>A0A9P1J3D9</accession>
<evidence type="ECO:0000256" key="10">
    <source>
        <dbReference type="ARBA" id="ARBA00023180"/>
    </source>
</evidence>
<evidence type="ECO:0000256" key="13">
    <source>
        <dbReference type="SAM" id="SignalP"/>
    </source>
</evidence>
<dbReference type="InterPro" id="IPR008856">
    <property type="entry name" value="TRAP_beta"/>
</dbReference>
<keyword evidence="7 11" id="KW-0256">Endoplasmic reticulum</keyword>
<evidence type="ECO:0000256" key="3">
    <source>
        <dbReference type="ARBA" id="ARBA00005610"/>
    </source>
</evidence>
<comment type="similarity">
    <text evidence="3 11">Belongs to the TRAP-beta family.</text>
</comment>
<evidence type="ECO:0000256" key="1">
    <source>
        <dbReference type="ARBA" id="ARBA00002838"/>
    </source>
</evidence>
<dbReference type="GO" id="GO:0005789">
    <property type="term" value="C:endoplasmic reticulum membrane"/>
    <property type="evidence" value="ECO:0007669"/>
    <property type="project" value="UniProtKB-SubCell"/>
</dbReference>
<evidence type="ECO:0000256" key="2">
    <source>
        <dbReference type="ARBA" id="ARBA00004115"/>
    </source>
</evidence>
<dbReference type="Proteomes" id="UP001152747">
    <property type="component" value="Unassembled WGS sequence"/>
</dbReference>
<feature type="signal peptide" evidence="13">
    <location>
        <begin position="1"/>
        <end position="16"/>
    </location>
</feature>
<gene>
    <name evidence="14" type="ORF">CAMP_LOCUS17670</name>
</gene>
<evidence type="ECO:0000256" key="11">
    <source>
        <dbReference type="PIRNR" id="PIRNR016400"/>
    </source>
</evidence>
<keyword evidence="5 12" id="KW-0812">Transmembrane</keyword>
<dbReference type="PIRSF" id="PIRSF016400">
    <property type="entry name" value="TRAP_beta"/>
    <property type="match status" value="1"/>
</dbReference>
<dbReference type="AlphaFoldDB" id="A0A9P1J3D9"/>
<keyword evidence="8 12" id="KW-1133">Transmembrane helix</keyword>
<reference evidence="14" key="1">
    <citation type="submission" date="2022-11" db="EMBL/GenBank/DDBJ databases">
        <authorList>
            <person name="Kikuchi T."/>
        </authorList>
    </citation>
    <scope>NUCLEOTIDE SEQUENCE</scope>
    <source>
        <strain evidence="14">PS1010</strain>
    </source>
</reference>
<evidence type="ECO:0000256" key="6">
    <source>
        <dbReference type="ARBA" id="ARBA00022729"/>
    </source>
</evidence>
<comment type="subcellular location">
    <subcellularLocation>
        <location evidence="2">Endoplasmic reticulum membrane</location>
        <topology evidence="2">Single-pass type I membrane protein</topology>
    </subcellularLocation>
</comment>
<organism evidence="14 15">
    <name type="scientific">Caenorhabditis angaria</name>
    <dbReference type="NCBI Taxonomy" id="860376"/>
    <lineage>
        <taxon>Eukaryota</taxon>
        <taxon>Metazoa</taxon>
        <taxon>Ecdysozoa</taxon>
        <taxon>Nematoda</taxon>
        <taxon>Chromadorea</taxon>
        <taxon>Rhabditida</taxon>
        <taxon>Rhabditina</taxon>
        <taxon>Rhabditomorpha</taxon>
        <taxon>Rhabditoidea</taxon>
        <taxon>Rhabditidae</taxon>
        <taxon>Peloderinae</taxon>
        <taxon>Caenorhabditis</taxon>
    </lineage>
</organism>
<dbReference type="Pfam" id="PF05753">
    <property type="entry name" value="TRAP_beta"/>
    <property type="match status" value="1"/>
</dbReference>
<evidence type="ECO:0000256" key="12">
    <source>
        <dbReference type="SAM" id="Phobius"/>
    </source>
</evidence>
<dbReference type="OrthoDB" id="5860827at2759"/>
<keyword evidence="6 13" id="KW-0732">Signal</keyword>
<dbReference type="PANTHER" id="PTHR12861:SF3">
    <property type="entry name" value="TRANSLOCON-ASSOCIATED PROTEIN SUBUNIT BETA"/>
    <property type="match status" value="1"/>
</dbReference>